<evidence type="ECO:0000259" key="7">
    <source>
        <dbReference type="PROSITE" id="PS50157"/>
    </source>
</evidence>
<dbReference type="SUPFAM" id="SSF57903">
    <property type="entry name" value="FYVE/PHD zinc finger"/>
    <property type="match status" value="1"/>
</dbReference>
<evidence type="ECO:0000256" key="2">
    <source>
        <dbReference type="ARBA" id="ARBA00022771"/>
    </source>
</evidence>
<accession>A0AAE0L686</accession>
<feature type="compositionally biased region" description="Basic and acidic residues" evidence="5">
    <location>
        <begin position="138"/>
        <end position="162"/>
    </location>
</feature>
<evidence type="ECO:0000256" key="3">
    <source>
        <dbReference type="ARBA" id="ARBA00022833"/>
    </source>
</evidence>
<feature type="domain" description="C2H2-type" evidence="7">
    <location>
        <begin position="957"/>
        <end position="985"/>
    </location>
</feature>
<comment type="caution">
    <text evidence="8">The sequence shown here is derived from an EMBL/GenBank/DDBJ whole genome shotgun (WGS) entry which is preliminary data.</text>
</comment>
<dbReference type="PANTHER" id="PTHR47181:SF2">
    <property type="entry name" value="BRCA1 C TERMINUS DOMAIN CONTAINING PROTEIN, EXPRESSED"/>
    <property type="match status" value="1"/>
</dbReference>
<reference evidence="8 9" key="1">
    <citation type="journal article" date="2015" name="Genome Biol. Evol.">
        <title>Comparative Genomics of a Bacterivorous Green Alga Reveals Evolutionary Causalities and Consequences of Phago-Mixotrophic Mode of Nutrition.</title>
        <authorList>
            <person name="Burns J.A."/>
            <person name="Paasch A."/>
            <person name="Narechania A."/>
            <person name="Kim E."/>
        </authorList>
    </citation>
    <scope>NUCLEOTIDE SEQUENCE [LARGE SCALE GENOMIC DNA]</scope>
    <source>
        <strain evidence="8 9">PLY_AMNH</strain>
    </source>
</reference>
<feature type="compositionally biased region" description="Polar residues" evidence="5">
    <location>
        <begin position="170"/>
        <end position="196"/>
    </location>
</feature>
<keyword evidence="9" id="KW-1185">Reference proteome</keyword>
<name>A0AAE0L686_9CHLO</name>
<sequence length="1100" mass="117148">MGRPKNVPPKTTKITGGYIIPPSNPPKRGRPARAATVAGTSTQAATTPPLSEHSRCGAKGDACDTRNIDDDVTCGVCLKTFSSLSNRNAHGRKFHPGEPFDAPPIRPEEQATVRSPGPKAATTMAEQRKKRGRPPGAAHKDRPPGTAHEDRPPGTAHEDRGSRRQARPKLSSTGDVGTLVLSNITTERLGSPTTGMPTPARPASTPGPASSTPAPASGKAHSKLSANALPVLTDRSPKAQSTRAESPNAHPATPPTPPPHVLFVTALCDTGRLDYYSRALSNVVQTFSQDPHWACAEFLVLVAARGKAEKLAEASLGPRCHVVSVATPHISVADLHHILPALRASALFSSEGTGATQASQLASHFPLPTGHRRSVVCSIDCHDSPHLISLHAQALLRQMDLAPPTKGEFGLSAWVAVGHECALLHLGKTAVRGGGRGREGHWHSDGGLCASTPGGRARLSSRLGSGAYEIFVEDTLRCAPAEDPLPAGFDEMSRDTFLVGAGLRGHAVLVPHFNIGGCRTQTDPPKVHLGPCGSSATWHLRWRLGTHSTGRYKGWGVTSAGEVCNRREGAAMAGRGVQILPLAVISGHATYSVCLEMAVDARGGGKGQVWLRPVECCPLSEIQGGEDGDLTDSDDDDGVGVDEDHFCQACGRTDRAETMLLCGSDTVGARPGCGKGYHISCLRPALTAVPKEDWYCAECEVLPQRAGQASEHGPPPRASNGWNLFQQRHRSQHGATALPELLRKWRALKPRERQRWACAALTKAATPPFSGPGRLQDSRCGAKGDACDTRNIDDDVTCGVCLKTFSSLSNRNAHGRKFHPGEPFDAPPIRPEEQATVRSPGPKAATTMAEQRRKRGRPPGAAHEERAHKIPKHGCKLPPAPAPRAGGREGRQQPAAVGRLAASGARAAEDELKRGKANRHKNDSSMTASAAGDEDSWQRLAREAAAVLDHHNARSDLACRVCRRTFSTQQRRNRHVGSCHSREVATKPTAAGRTHAPGRKAQPREAWGEKLRPVGCEEVERKAAKGGIVQGQVGRGQGMHQDTVPELRGQSVLRNGESRGEGTRRALNRVSHKPIREGFVDISHKGISLATPKGGMKFTL</sequence>
<dbReference type="EMBL" id="LGRX02008341">
    <property type="protein sequence ID" value="KAK3273648.1"/>
    <property type="molecule type" value="Genomic_DNA"/>
</dbReference>
<dbReference type="InterPro" id="IPR001965">
    <property type="entry name" value="Znf_PHD"/>
</dbReference>
<dbReference type="InterPro" id="IPR013083">
    <property type="entry name" value="Znf_RING/FYVE/PHD"/>
</dbReference>
<feature type="compositionally biased region" description="Polar residues" evidence="5">
    <location>
        <begin position="38"/>
        <end position="49"/>
    </location>
</feature>
<dbReference type="AlphaFoldDB" id="A0AAE0L686"/>
<feature type="compositionally biased region" description="Low complexity" evidence="5">
    <location>
        <begin position="197"/>
        <end position="217"/>
    </location>
</feature>
<evidence type="ECO:0000256" key="4">
    <source>
        <dbReference type="PROSITE-ProRule" id="PRU00042"/>
    </source>
</evidence>
<evidence type="ECO:0000256" key="5">
    <source>
        <dbReference type="SAM" id="MobiDB-lite"/>
    </source>
</evidence>
<dbReference type="Pfam" id="PF00628">
    <property type="entry name" value="PHD"/>
    <property type="match status" value="1"/>
</dbReference>
<dbReference type="PROSITE" id="PS00028">
    <property type="entry name" value="ZINC_FINGER_C2H2_1"/>
    <property type="match status" value="3"/>
</dbReference>
<feature type="domain" description="C2H2-type" evidence="7">
    <location>
        <begin position="796"/>
        <end position="824"/>
    </location>
</feature>
<feature type="region of interest" description="Disordered" evidence="5">
    <location>
        <begin position="1027"/>
        <end position="1068"/>
    </location>
</feature>
<dbReference type="Gene3D" id="3.30.40.10">
    <property type="entry name" value="Zinc/RING finger domain, C3HC4 (zinc finger)"/>
    <property type="match status" value="1"/>
</dbReference>
<dbReference type="PROSITE" id="PS50157">
    <property type="entry name" value="ZINC_FINGER_C2H2_2"/>
    <property type="match status" value="3"/>
</dbReference>
<dbReference type="SMART" id="SM00249">
    <property type="entry name" value="PHD"/>
    <property type="match status" value="1"/>
</dbReference>
<feature type="region of interest" description="Disordered" evidence="5">
    <location>
        <begin position="973"/>
        <end position="1013"/>
    </location>
</feature>
<dbReference type="InterPro" id="IPR044254">
    <property type="entry name" value="At4g02110-like"/>
</dbReference>
<evidence type="ECO:0000313" key="9">
    <source>
        <dbReference type="Proteomes" id="UP001190700"/>
    </source>
</evidence>
<keyword evidence="1" id="KW-0479">Metal-binding</keyword>
<keyword evidence="3" id="KW-0862">Zinc</keyword>
<evidence type="ECO:0000259" key="6">
    <source>
        <dbReference type="PROSITE" id="PS50016"/>
    </source>
</evidence>
<dbReference type="SMART" id="SM00355">
    <property type="entry name" value="ZnF_C2H2"/>
    <property type="match status" value="3"/>
</dbReference>
<dbReference type="InterPro" id="IPR019787">
    <property type="entry name" value="Znf_PHD-finger"/>
</dbReference>
<feature type="domain" description="PHD-type" evidence="6">
    <location>
        <begin position="644"/>
        <end position="702"/>
    </location>
</feature>
<evidence type="ECO:0008006" key="10">
    <source>
        <dbReference type="Google" id="ProtNLM"/>
    </source>
</evidence>
<dbReference type="GO" id="GO:0008270">
    <property type="term" value="F:zinc ion binding"/>
    <property type="evidence" value="ECO:0007669"/>
    <property type="project" value="UniProtKB-KW"/>
</dbReference>
<evidence type="ECO:0000256" key="1">
    <source>
        <dbReference type="ARBA" id="ARBA00022723"/>
    </source>
</evidence>
<feature type="compositionally biased region" description="Basic and acidic residues" evidence="5">
    <location>
        <begin position="1002"/>
        <end position="1012"/>
    </location>
</feature>
<organism evidence="8 9">
    <name type="scientific">Cymbomonas tetramitiformis</name>
    <dbReference type="NCBI Taxonomy" id="36881"/>
    <lineage>
        <taxon>Eukaryota</taxon>
        <taxon>Viridiplantae</taxon>
        <taxon>Chlorophyta</taxon>
        <taxon>Pyramimonadophyceae</taxon>
        <taxon>Pyramimonadales</taxon>
        <taxon>Pyramimonadaceae</taxon>
        <taxon>Cymbomonas</taxon>
    </lineage>
</organism>
<dbReference type="PROSITE" id="PS50016">
    <property type="entry name" value="ZF_PHD_2"/>
    <property type="match status" value="1"/>
</dbReference>
<keyword evidence="2 4" id="KW-0863">Zinc-finger</keyword>
<feature type="region of interest" description="Disordered" evidence="5">
    <location>
        <begin position="85"/>
        <end position="259"/>
    </location>
</feature>
<feature type="region of interest" description="Disordered" evidence="5">
    <location>
        <begin position="1"/>
        <end position="62"/>
    </location>
</feature>
<dbReference type="Proteomes" id="UP001190700">
    <property type="component" value="Unassembled WGS sequence"/>
</dbReference>
<evidence type="ECO:0000313" key="8">
    <source>
        <dbReference type="EMBL" id="KAK3273648.1"/>
    </source>
</evidence>
<feature type="domain" description="C2H2-type" evidence="7">
    <location>
        <begin position="72"/>
        <end position="100"/>
    </location>
</feature>
<dbReference type="PANTHER" id="PTHR47181">
    <property type="entry name" value="BRCA1 C TERMINUS DOMAIN CONTAINING PROTEIN, EXPRESSED"/>
    <property type="match status" value="1"/>
</dbReference>
<protein>
    <recommendedName>
        <fullName evidence="10">PHD-type domain-containing protein</fullName>
    </recommendedName>
</protein>
<gene>
    <name evidence="8" type="ORF">CYMTET_18121</name>
</gene>
<dbReference type="InterPro" id="IPR011011">
    <property type="entry name" value="Znf_FYVE_PHD"/>
</dbReference>
<feature type="region of interest" description="Disordered" evidence="5">
    <location>
        <begin position="811"/>
        <end position="936"/>
    </location>
</feature>
<proteinExistence type="predicted"/>
<dbReference type="InterPro" id="IPR013087">
    <property type="entry name" value="Znf_C2H2_type"/>
</dbReference>